<dbReference type="GO" id="GO:0004379">
    <property type="term" value="F:glycylpeptide N-tetradecanoyltransferase activity"/>
    <property type="evidence" value="ECO:0007669"/>
    <property type="project" value="InterPro"/>
</dbReference>
<gene>
    <name evidence="6" type="ORF">PENTCL1PPCAC_17648</name>
</gene>
<dbReference type="InterPro" id="IPR008758">
    <property type="entry name" value="Peptidase_S28"/>
</dbReference>
<keyword evidence="3" id="KW-0732">Signal</keyword>
<keyword evidence="7" id="KW-1185">Reference proteome</keyword>
<evidence type="ECO:0000256" key="5">
    <source>
        <dbReference type="ARBA" id="ARBA00023180"/>
    </source>
</evidence>
<dbReference type="Proteomes" id="UP001432027">
    <property type="component" value="Unassembled WGS sequence"/>
</dbReference>
<dbReference type="EMBL" id="BTSX01000004">
    <property type="protein sequence ID" value="GMS95473.1"/>
    <property type="molecule type" value="Genomic_DNA"/>
</dbReference>
<organism evidence="6 7">
    <name type="scientific">Pristionchus entomophagus</name>
    <dbReference type="NCBI Taxonomy" id="358040"/>
    <lineage>
        <taxon>Eukaryota</taxon>
        <taxon>Metazoa</taxon>
        <taxon>Ecdysozoa</taxon>
        <taxon>Nematoda</taxon>
        <taxon>Chromadorea</taxon>
        <taxon>Rhabditida</taxon>
        <taxon>Rhabditina</taxon>
        <taxon>Diplogasteromorpha</taxon>
        <taxon>Diplogasteroidea</taxon>
        <taxon>Neodiplogasteridae</taxon>
        <taxon>Pristionchus</taxon>
    </lineage>
</organism>
<reference evidence="6" key="1">
    <citation type="submission" date="2023-10" db="EMBL/GenBank/DDBJ databases">
        <title>Genome assembly of Pristionchus species.</title>
        <authorList>
            <person name="Yoshida K."/>
            <person name="Sommer R.J."/>
        </authorList>
    </citation>
    <scope>NUCLEOTIDE SEQUENCE</scope>
    <source>
        <strain evidence="6">RS0144</strain>
    </source>
</reference>
<dbReference type="PANTHER" id="PTHR11010">
    <property type="entry name" value="PROTEASE S28 PRO-X CARBOXYPEPTIDASE-RELATED"/>
    <property type="match status" value="1"/>
</dbReference>
<dbReference type="InterPro" id="IPR022678">
    <property type="entry name" value="NMT_CS"/>
</dbReference>
<evidence type="ECO:0000313" key="6">
    <source>
        <dbReference type="EMBL" id="GMS95473.1"/>
    </source>
</evidence>
<keyword evidence="4" id="KW-0378">Hydrolase</keyword>
<comment type="similarity">
    <text evidence="1">Belongs to the peptidase S28 family.</text>
</comment>
<dbReference type="SUPFAM" id="SSF53474">
    <property type="entry name" value="alpha/beta-Hydrolases"/>
    <property type="match status" value="1"/>
</dbReference>
<evidence type="ECO:0000256" key="1">
    <source>
        <dbReference type="ARBA" id="ARBA00011079"/>
    </source>
</evidence>
<dbReference type="GO" id="GO:0070008">
    <property type="term" value="F:serine-type exopeptidase activity"/>
    <property type="evidence" value="ECO:0007669"/>
    <property type="project" value="InterPro"/>
</dbReference>
<proteinExistence type="inferred from homology"/>
<protein>
    <recommendedName>
        <fullName evidence="8">Peptidase</fullName>
    </recommendedName>
</protein>
<evidence type="ECO:0000256" key="2">
    <source>
        <dbReference type="ARBA" id="ARBA00022670"/>
    </source>
</evidence>
<dbReference type="InterPro" id="IPR029058">
    <property type="entry name" value="AB_hydrolase_fold"/>
</dbReference>
<comment type="caution">
    <text evidence="6">The sequence shown here is derived from an EMBL/GenBank/DDBJ whole genome shotgun (WGS) entry which is preliminary data.</text>
</comment>
<name>A0AAV5TM21_9BILA</name>
<evidence type="ECO:0008006" key="8">
    <source>
        <dbReference type="Google" id="ProtNLM"/>
    </source>
</evidence>
<feature type="non-terminal residue" evidence="6">
    <location>
        <position position="607"/>
    </location>
</feature>
<dbReference type="Gene3D" id="1.20.120.980">
    <property type="entry name" value="Serine carboxypeptidase S28, SKS domain"/>
    <property type="match status" value="2"/>
</dbReference>
<evidence type="ECO:0000313" key="7">
    <source>
        <dbReference type="Proteomes" id="UP001432027"/>
    </source>
</evidence>
<dbReference type="AlphaFoldDB" id="A0AAV5TM21"/>
<feature type="non-terminal residue" evidence="6">
    <location>
        <position position="1"/>
    </location>
</feature>
<evidence type="ECO:0000256" key="3">
    <source>
        <dbReference type="ARBA" id="ARBA00022729"/>
    </source>
</evidence>
<accession>A0AAV5TM21</accession>
<dbReference type="GO" id="GO:0006508">
    <property type="term" value="P:proteolysis"/>
    <property type="evidence" value="ECO:0007669"/>
    <property type="project" value="UniProtKB-KW"/>
</dbReference>
<sequence>YLQTVENDFKNFGGLCYDQISAGLNEALSLFQSEEGRKKLSLLFRIIPPLSRYDEITDYDKDTFFLHLISPFKGTAQYNRPSVDTLCGYFTSHGPNYDPLKAFEILTAMNAQTMNINFTQTVVDISGIEYEKDISGRLWHYQTCAEFGFFHSTNRGSNIFGQTQSSSSFIEFCIELFGIDADQIEKNVESTNEYYGGRDYYAGTNVIFTHGTQDPWSFLTKKTDPKHWSVVIAEIEGGSHVDDMGSSCFTPNAFCTPSMRQVQSLTLENMRKWINPLFPVPDRVEITDNVGKRPQLFDPNVNPILMTHMNSPDSVKLVAQRSKEEDKISNRLDFKKWNKFTGKGRKVLLPPPISKNDQASESIGQDFIVQTWDHFNQNEERTFNQRWFSNYKFGTGDGPNFLIIGGEGQEDIGWVQYEDLAWMTYAKTVGANVFLLEHRYYGESKLGTNDLQYLTSSQMLYDVATFIRTQQVQQKLTGPWITFGGSYPGALAAWSREWFPQLIIGAVGSSGPVLAKNDFYEYLEVVEDVIKRQSQNCYDRTYEAFNSLHRLAQDPEGREIIQDKFYLSPEWTSDPNITIDDLDMNNVFSALYGMYQGIVQYNSVDWS</sequence>
<dbReference type="Gene3D" id="3.40.50.1820">
    <property type="entry name" value="alpha/beta hydrolase"/>
    <property type="match status" value="2"/>
</dbReference>
<keyword evidence="2" id="KW-0645">Protease</keyword>
<evidence type="ECO:0000256" key="4">
    <source>
        <dbReference type="ARBA" id="ARBA00022801"/>
    </source>
</evidence>
<dbReference type="InterPro" id="IPR042269">
    <property type="entry name" value="Ser_carbopepase_S28_SKS"/>
</dbReference>
<dbReference type="PROSITE" id="PS00976">
    <property type="entry name" value="NMT_2"/>
    <property type="match status" value="1"/>
</dbReference>
<dbReference type="PANTHER" id="PTHR11010:SF117">
    <property type="entry name" value="SERINE PROTEASE 16"/>
    <property type="match status" value="1"/>
</dbReference>
<dbReference type="GO" id="GO:0008239">
    <property type="term" value="F:dipeptidyl-peptidase activity"/>
    <property type="evidence" value="ECO:0007669"/>
    <property type="project" value="TreeGrafter"/>
</dbReference>
<dbReference type="Pfam" id="PF05577">
    <property type="entry name" value="Peptidase_S28"/>
    <property type="match status" value="2"/>
</dbReference>
<keyword evidence="5" id="KW-0325">Glycoprotein</keyword>